<dbReference type="InterPro" id="IPR011990">
    <property type="entry name" value="TPR-like_helical_dom_sf"/>
</dbReference>
<proteinExistence type="predicted"/>
<dbReference type="Proteomes" id="UP001237780">
    <property type="component" value="Unassembled WGS sequence"/>
</dbReference>
<keyword evidence="3" id="KW-0732">Signal</keyword>
<dbReference type="SUPFAM" id="SSF48452">
    <property type="entry name" value="TPR-like"/>
    <property type="match status" value="1"/>
</dbReference>
<keyword evidence="5" id="KW-1185">Reference proteome</keyword>
<keyword evidence="1" id="KW-0802">TPR repeat</keyword>
<feature type="chain" id="PRO_5045881590" evidence="3">
    <location>
        <begin position="28"/>
        <end position="224"/>
    </location>
</feature>
<feature type="signal peptide" evidence="3">
    <location>
        <begin position="1"/>
        <end position="27"/>
    </location>
</feature>
<sequence>MQNVFAILLGLSTVLSPMISMAESAWAQERTGTEDRADTQGKPAEGQALTPQQAALPGKTLAEKRAARLDELFGQLKRETNAMKASRIASQIQAQWQNSGSASIDLMMGWASKAMEDKKYSVALDFLDQVIVMKPDYAEGWNRRATLNYVMNDYGRAMADIHKTLTLEPRHFGAMAGMASILKETGRKEAALGAFEQVLNVYPMMRQAQKEVGELADELTGQRT</sequence>
<reference evidence="4 5" key="1">
    <citation type="submission" date="2023-07" db="EMBL/GenBank/DDBJ databases">
        <title>Comparative genomics of wheat-associated soil bacteria to identify genetic determinants of phenazine resistance.</title>
        <authorList>
            <person name="Mouncey N."/>
        </authorList>
    </citation>
    <scope>NUCLEOTIDE SEQUENCE [LARGE SCALE GENOMIC DNA]</scope>
    <source>
        <strain evidence="4 5">W4I11</strain>
    </source>
</reference>
<evidence type="ECO:0000313" key="5">
    <source>
        <dbReference type="Proteomes" id="UP001237780"/>
    </source>
</evidence>
<protein>
    <submittedName>
        <fullName evidence="4">Tetratricopeptide (TPR) repeat protein</fullName>
    </submittedName>
</protein>
<comment type="caution">
    <text evidence="4">The sequence shown here is derived from an EMBL/GenBank/DDBJ whole genome shotgun (WGS) entry which is preliminary data.</text>
</comment>
<dbReference type="InterPro" id="IPR019734">
    <property type="entry name" value="TPR_rpt"/>
</dbReference>
<organism evidence="4 5">
    <name type="scientific">Phyllobacterium ifriqiyense</name>
    <dbReference type="NCBI Taxonomy" id="314238"/>
    <lineage>
        <taxon>Bacteria</taxon>
        <taxon>Pseudomonadati</taxon>
        <taxon>Pseudomonadota</taxon>
        <taxon>Alphaproteobacteria</taxon>
        <taxon>Hyphomicrobiales</taxon>
        <taxon>Phyllobacteriaceae</taxon>
        <taxon>Phyllobacterium</taxon>
    </lineage>
</organism>
<feature type="region of interest" description="Disordered" evidence="2">
    <location>
        <begin position="26"/>
        <end position="49"/>
    </location>
</feature>
<feature type="repeat" description="TPR" evidence="1">
    <location>
        <begin position="138"/>
        <end position="171"/>
    </location>
</feature>
<dbReference type="RefSeq" id="WP_307280856.1">
    <property type="nucleotide sequence ID" value="NZ_JAUSZT010000003.1"/>
</dbReference>
<name>A0ABU0S8U6_9HYPH</name>
<dbReference type="Gene3D" id="1.25.40.10">
    <property type="entry name" value="Tetratricopeptide repeat domain"/>
    <property type="match status" value="1"/>
</dbReference>
<evidence type="ECO:0000313" key="4">
    <source>
        <dbReference type="EMBL" id="MDQ0997177.1"/>
    </source>
</evidence>
<dbReference type="EMBL" id="JAUSZT010000003">
    <property type="protein sequence ID" value="MDQ0997177.1"/>
    <property type="molecule type" value="Genomic_DNA"/>
</dbReference>
<dbReference type="PROSITE" id="PS50005">
    <property type="entry name" value="TPR"/>
    <property type="match status" value="1"/>
</dbReference>
<evidence type="ECO:0000256" key="3">
    <source>
        <dbReference type="SAM" id="SignalP"/>
    </source>
</evidence>
<accession>A0ABU0S8U6</accession>
<gene>
    <name evidence="4" type="ORF">QFZ34_002359</name>
</gene>
<evidence type="ECO:0000256" key="2">
    <source>
        <dbReference type="SAM" id="MobiDB-lite"/>
    </source>
</evidence>
<dbReference type="SMART" id="SM00028">
    <property type="entry name" value="TPR"/>
    <property type="match status" value="3"/>
</dbReference>
<evidence type="ECO:0000256" key="1">
    <source>
        <dbReference type="PROSITE-ProRule" id="PRU00339"/>
    </source>
</evidence>